<dbReference type="SUPFAM" id="SSF46626">
    <property type="entry name" value="Cytochrome c"/>
    <property type="match status" value="1"/>
</dbReference>
<dbReference type="EMBL" id="JAUSTY010000023">
    <property type="protein sequence ID" value="MDQ0168066.1"/>
    <property type="molecule type" value="Genomic_DNA"/>
</dbReference>
<dbReference type="InterPro" id="IPR036909">
    <property type="entry name" value="Cyt_c-like_dom_sf"/>
</dbReference>
<dbReference type="InterPro" id="IPR009056">
    <property type="entry name" value="Cyt_c-like_dom"/>
</dbReference>
<comment type="caution">
    <text evidence="6">The sequence shown here is derived from an EMBL/GenBank/DDBJ whole genome shotgun (WGS) entry which is preliminary data.</text>
</comment>
<evidence type="ECO:0000256" key="2">
    <source>
        <dbReference type="ARBA" id="ARBA00022723"/>
    </source>
</evidence>
<feature type="domain" description="Cytochrome c" evidence="5">
    <location>
        <begin position="30"/>
        <end position="114"/>
    </location>
</feature>
<dbReference type="Proteomes" id="UP001235840">
    <property type="component" value="Unassembled WGS sequence"/>
</dbReference>
<dbReference type="Gene3D" id="1.10.760.10">
    <property type="entry name" value="Cytochrome c-like domain"/>
    <property type="match status" value="1"/>
</dbReference>
<keyword evidence="3 4" id="KW-0408">Iron</keyword>
<keyword evidence="7" id="KW-1185">Reference proteome</keyword>
<gene>
    <name evidence="6" type="ORF">J2S11_003996</name>
</gene>
<keyword evidence="1 4" id="KW-0349">Heme</keyword>
<name>A0ABT9W492_9BACI</name>
<organism evidence="6 7">
    <name type="scientific">Caldalkalibacillus horti</name>
    <dbReference type="NCBI Taxonomy" id="77523"/>
    <lineage>
        <taxon>Bacteria</taxon>
        <taxon>Bacillati</taxon>
        <taxon>Bacillota</taxon>
        <taxon>Bacilli</taxon>
        <taxon>Bacillales</taxon>
        <taxon>Bacillaceae</taxon>
        <taxon>Caldalkalibacillus</taxon>
    </lineage>
</organism>
<dbReference type="Pfam" id="PF13442">
    <property type="entry name" value="Cytochrome_CBB3"/>
    <property type="match status" value="1"/>
</dbReference>
<dbReference type="PROSITE" id="PS51007">
    <property type="entry name" value="CYTC"/>
    <property type="match status" value="1"/>
</dbReference>
<dbReference type="RefSeq" id="WP_307397512.1">
    <property type="nucleotide sequence ID" value="NZ_BAAADK010000015.1"/>
</dbReference>
<evidence type="ECO:0000256" key="4">
    <source>
        <dbReference type="PROSITE-ProRule" id="PRU00433"/>
    </source>
</evidence>
<sequence>MSPIRVFLSIFAVGILLTVVLGVVGLNTDTDLAEGENGGTDTESANVPQFMNSCINCHGTDLSGQGTAPGLLDLSHLSEEEIMDILVNGQGAMPGGMAAGNEDEVIEYLLSIQE</sequence>
<protein>
    <submittedName>
        <fullName evidence="6">Mono/diheme cytochrome c family protein</fullName>
    </submittedName>
</protein>
<evidence type="ECO:0000256" key="3">
    <source>
        <dbReference type="ARBA" id="ARBA00023004"/>
    </source>
</evidence>
<evidence type="ECO:0000259" key="5">
    <source>
        <dbReference type="PROSITE" id="PS51007"/>
    </source>
</evidence>
<keyword evidence="2 4" id="KW-0479">Metal-binding</keyword>
<evidence type="ECO:0000313" key="7">
    <source>
        <dbReference type="Proteomes" id="UP001235840"/>
    </source>
</evidence>
<evidence type="ECO:0000256" key="1">
    <source>
        <dbReference type="ARBA" id="ARBA00022617"/>
    </source>
</evidence>
<reference evidence="6 7" key="1">
    <citation type="submission" date="2023-07" db="EMBL/GenBank/DDBJ databases">
        <title>Genomic Encyclopedia of Type Strains, Phase IV (KMG-IV): sequencing the most valuable type-strain genomes for metagenomic binning, comparative biology and taxonomic classification.</title>
        <authorList>
            <person name="Goeker M."/>
        </authorList>
    </citation>
    <scope>NUCLEOTIDE SEQUENCE [LARGE SCALE GENOMIC DNA]</scope>
    <source>
        <strain evidence="6 7">DSM 12751</strain>
    </source>
</reference>
<evidence type="ECO:0000313" key="6">
    <source>
        <dbReference type="EMBL" id="MDQ0168066.1"/>
    </source>
</evidence>
<accession>A0ABT9W492</accession>
<proteinExistence type="predicted"/>